<accession>A0A7W9EY31</accession>
<protein>
    <submittedName>
        <fullName evidence="1">Uncharacterized protein</fullName>
    </submittedName>
</protein>
<dbReference type="Proteomes" id="UP000535415">
    <property type="component" value="Unassembled WGS sequence"/>
</dbReference>
<name>A0A7W9EY31_9RHOB</name>
<proteinExistence type="predicted"/>
<organism evidence="1 2">
    <name type="scientific">Yoonia ponticola</name>
    <dbReference type="NCBI Taxonomy" id="1524255"/>
    <lineage>
        <taxon>Bacteria</taxon>
        <taxon>Pseudomonadati</taxon>
        <taxon>Pseudomonadota</taxon>
        <taxon>Alphaproteobacteria</taxon>
        <taxon>Rhodobacterales</taxon>
        <taxon>Paracoccaceae</taxon>
        <taxon>Yoonia</taxon>
    </lineage>
</organism>
<comment type="caution">
    <text evidence="1">The sequence shown here is derived from an EMBL/GenBank/DDBJ whole genome shotgun (WGS) entry which is preliminary data.</text>
</comment>
<evidence type="ECO:0000313" key="1">
    <source>
        <dbReference type="EMBL" id="MBB5722274.1"/>
    </source>
</evidence>
<evidence type="ECO:0000313" key="2">
    <source>
        <dbReference type="Proteomes" id="UP000535415"/>
    </source>
</evidence>
<sequence>MMTCKVWLSVDGQHTFVATLRVGSQKAGEGGLRLPFDPLNRLSADAAPSVSKYMKIWKPKAHVNSSAISDGASCG</sequence>
<dbReference type="EMBL" id="JACIJM010000005">
    <property type="protein sequence ID" value="MBB5722274.1"/>
    <property type="molecule type" value="Genomic_DNA"/>
</dbReference>
<dbReference type="AlphaFoldDB" id="A0A7W9EY31"/>
<keyword evidence="2" id="KW-1185">Reference proteome</keyword>
<reference evidence="1 2" key="1">
    <citation type="submission" date="2020-08" db="EMBL/GenBank/DDBJ databases">
        <title>Genomic Encyclopedia of Type Strains, Phase IV (KMG-IV): sequencing the most valuable type-strain genomes for metagenomic binning, comparative biology and taxonomic classification.</title>
        <authorList>
            <person name="Goeker M."/>
        </authorList>
    </citation>
    <scope>NUCLEOTIDE SEQUENCE [LARGE SCALE GENOMIC DNA]</scope>
    <source>
        <strain evidence="1 2">DSM 101064</strain>
    </source>
</reference>
<gene>
    <name evidence="1" type="ORF">FHS72_001900</name>
</gene>